<dbReference type="GeneID" id="93863260"/>
<proteinExistence type="predicted"/>
<accession>A0A223HZJ6</accession>
<dbReference type="OMA" id="CEVITIP"/>
<evidence type="ECO:0000313" key="1">
    <source>
        <dbReference type="EMBL" id="AST57817.1"/>
    </source>
</evidence>
<sequence length="174" mass="19886">MDFVKIGEKIINIKKLHNTIDKIIEMRVNGFSQQETASKFKVDRSFISRLENIGEVRKGGNIAVIGFPIKNKDEIERLLKDYGIEFILLLSEKERLGIADKMTGAELFNMVMDIIAKIQSYDTIIFLGSDKRTNLIEAIFDKEVICVNIGHSPLTEDVYVKPELIVDILNTLRR</sequence>
<dbReference type="RefSeq" id="WP_013296921.1">
    <property type="nucleotide sequence ID" value="NZ_CP016893.1"/>
</dbReference>
<reference evidence="1 2" key="1">
    <citation type="submission" date="2016-08" db="EMBL/GenBank/DDBJ databases">
        <title>A novel genetic cassette of butanologenic Thermoanaerobacterium thermosaccharolyticum that directly convert cellulose to butanol.</title>
        <authorList>
            <person name="Li T."/>
            <person name="He J."/>
        </authorList>
    </citation>
    <scope>NUCLEOTIDE SEQUENCE [LARGE SCALE GENOMIC DNA]</scope>
    <source>
        <strain evidence="1 2">TG57</strain>
    </source>
</reference>
<dbReference type="Proteomes" id="UP000214975">
    <property type="component" value="Chromosome"/>
</dbReference>
<gene>
    <name evidence="1" type="ORF">Thert_01834</name>
</gene>
<dbReference type="AlphaFoldDB" id="A0A223HZJ6"/>
<name>A0A223HZJ6_THETR</name>
<dbReference type="EMBL" id="CP016893">
    <property type="protein sequence ID" value="AST57817.1"/>
    <property type="molecule type" value="Genomic_DNA"/>
</dbReference>
<protein>
    <submittedName>
        <fullName evidence="1">Transcriptional regulator</fullName>
    </submittedName>
</protein>
<evidence type="ECO:0000313" key="2">
    <source>
        <dbReference type="Proteomes" id="UP000214975"/>
    </source>
</evidence>
<organism evidence="1 2">
    <name type="scientific">Thermoanaerobacterium thermosaccharolyticum</name>
    <name type="common">Clostridium thermosaccharolyticum</name>
    <dbReference type="NCBI Taxonomy" id="1517"/>
    <lineage>
        <taxon>Bacteria</taxon>
        <taxon>Bacillati</taxon>
        <taxon>Bacillota</taxon>
        <taxon>Clostridia</taxon>
        <taxon>Thermoanaerobacterales</taxon>
        <taxon>Thermoanaerobacteraceae</taxon>
        <taxon>Thermoanaerobacterium</taxon>
    </lineage>
</organism>